<proteinExistence type="predicted"/>
<sequence>MDAGSEGVSVEEQLEALNAEEGLEALNAEGLEALNAEGLEALNAEGLLGEDQLKKEFDPYFVKSTIDTPTALATTSIITTTTTSSVDYMLCFDKDYVKDKDLLDIVLESICEEQNQVQENETEEEIQQNETEEAAAVETTVETLASSGENTHTQNGSCTSHINASSTYAIDSSPIDTSAIECPKSTDDIQNYDTLPETIKIQLKILFQSVKEKDDTITYLEKKAATRTKVIEARDFTINKINTKLEEFNDLRKQLEDKGAECEEIIKERDEKGAECLRLTERVDILNQALEAVSEEKNKSKTVVTPRSDCNKCEKIKELYANLKKTYNTLHSEYNSLKNKPNLKRNIQPIIEENLKRFKTELCEEMQLTENQLQIFKDKVIKKEFQIRMMMENQMTMRDNMDQVTKELEEEKKLNTTLTKEFQALKLQLKNLYTKYQETLTRLNYFENKLKIKNVT</sequence>
<organismHost>
    <name type="scientific">Cydia pomonella</name>
    <name type="common">Codling moth</name>
    <dbReference type="NCBI Taxonomy" id="82600"/>
</organismHost>
<name>A0A6B9I6J6_GVCP</name>
<accession>A0A6B9I6J6</accession>
<evidence type="ECO:0000313" key="2">
    <source>
        <dbReference type="EMBL" id="QGY99423.1"/>
    </source>
</evidence>
<keyword evidence="1" id="KW-0175">Coiled coil</keyword>
<protein>
    <submittedName>
        <fullName evidence="2">ORF32</fullName>
    </submittedName>
</protein>
<feature type="coiled-coil region" evidence="1">
    <location>
        <begin position="238"/>
        <end position="428"/>
    </location>
</feature>
<dbReference type="EMBL" id="MN696166">
    <property type="protein sequence ID" value="QGY99423.1"/>
    <property type="molecule type" value="Genomic_DNA"/>
</dbReference>
<reference evidence="2" key="1">
    <citation type="journal article" date="2019" name="Virology">
        <title>Single nucleotide polymorphism (SNP) frequencies and distribution reveal complex genetic composition of seven novel natural isolates of Cydia pomonella granulovirus.</title>
        <authorList>
            <person name="Fan J."/>
            <person name="Wennmann J.T."/>
            <person name="Wang D."/>
            <person name="Jehle J.A."/>
        </authorList>
    </citation>
    <scope>NUCLEOTIDE SEQUENCE</scope>
    <source>
        <strain evidence="2">CpGV-JQ</strain>
    </source>
</reference>
<evidence type="ECO:0000256" key="1">
    <source>
        <dbReference type="SAM" id="Coils"/>
    </source>
</evidence>
<organism evidence="2">
    <name type="scientific">Cydia pomonella granulosis virus</name>
    <name type="common">CpGV</name>
    <name type="synonym">Cydia pomonella granulovirus</name>
    <dbReference type="NCBI Taxonomy" id="28289"/>
    <lineage>
        <taxon>Viruses</taxon>
        <taxon>Viruses incertae sedis</taxon>
        <taxon>Naldaviricetes</taxon>
        <taxon>Lefavirales</taxon>
        <taxon>Baculoviridae</taxon>
        <taxon>Betabaculovirus</taxon>
        <taxon>Betabaculovirus cypomonellae</taxon>
    </lineage>
</organism>
<gene>
    <name evidence="2" type="primary">orf32</name>
</gene>